<evidence type="ECO:0000256" key="1">
    <source>
        <dbReference type="SAM" id="MobiDB-lite"/>
    </source>
</evidence>
<accession>A0A0C3NH00</accession>
<gene>
    <name evidence="2" type="ORF">M404DRAFT_1007893</name>
</gene>
<dbReference type="HOGENOM" id="CLU_083086_0_0_1"/>
<feature type="compositionally biased region" description="Basic residues" evidence="1">
    <location>
        <begin position="220"/>
        <end position="229"/>
    </location>
</feature>
<feature type="region of interest" description="Disordered" evidence="1">
    <location>
        <begin position="18"/>
        <end position="37"/>
    </location>
</feature>
<name>A0A0C3NH00_PISTI</name>
<feature type="region of interest" description="Disordered" evidence="1">
    <location>
        <begin position="110"/>
        <end position="283"/>
    </location>
</feature>
<sequence length="283" mass="31531">MSTAKEVLRSSGGLWKSCKVDSSRAQPPQASDSRTPRRSYSFCFFCGLSGHIRAGCHSYKSYLASGKCLLINGRVVLPTGLEIPREVAGRTLRDRLDNWSLLTSQLEARTGSSLTRSLSPTAAPSRSMFDEPSRIPAQTSIVSTRSLPTLQLEPAVPNPTAIPSRRSSAERSHSSPHAQPHTQGELPSHRHSRSRSQTRKGSYMHSKDEFIPVQSYARSLKQHRARRRSYSYSTNSSPPSSSSSSSSCSRSRSRLRKADSYVRSKPKRSRSRSRTPRRSRRAR</sequence>
<protein>
    <recommendedName>
        <fullName evidence="4">CCHC-type domain-containing protein</fullName>
    </recommendedName>
</protein>
<dbReference type="AlphaFoldDB" id="A0A0C3NH00"/>
<feature type="compositionally biased region" description="Basic residues" evidence="1">
    <location>
        <begin position="264"/>
        <end position="283"/>
    </location>
</feature>
<dbReference type="InParanoid" id="A0A0C3NH00"/>
<dbReference type="Proteomes" id="UP000054217">
    <property type="component" value="Unassembled WGS sequence"/>
</dbReference>
<dbReference type="EMBL" id="KN832080">
    <property type="protein sequence ID" value="KIN94990.1"/>
    <property type="molecule type" value="Genomic_DNA"/>
</dbReference>
<dbReference type="STRING" id="870435.A0A0C3NH00"/>
<feature type="compositionally biased region" description="Polar residues" evidence="1">
    <location>
        <begin position="110"/>
        <end position="124"/>
    </location>
</feature>
<evidence type="ECO:0000313" key="2">
    <source>
        <dbReference type="EMBL" id="KIN94990.1"/>
    </source>
</evidence>
<reference evidence="2 3" key="1">
    <citation type="submission" date="2014-04" db="EMBL/GenBank/DDBJ databases">
        <authorList>
            <consortium name="DOE Joint Genome Institute"/>
            <person name="Kuo A."/>
            <person name="Kohler A."/>
            <person name="Costa M.D."/>
            <person name="Nagy L.G."/>
            <person name="Floudas D."/>
            <person name="Copeland A."/>
            <person name="Barry K.W."/>
            <person name="Cichocki N."/>
            <person name="Veneault-Fourrey C."/>
            <person name="LaButti K."/>
            <person name="Lindquist E.A."/>
            <person name="Lipzen A."/>
            <person name="Lundell T."/>
            <person name="Morin E."/>
            <person name="Murat C."/>
            <person name="Sun H."/>
            <person name="Tunlid A."/>
            <person name="Henrissat B."/>
            <person name="Grigoriev I.V."/>
            <person name="Hibbett D.S."/>
            <person name="Martin F."/>
            <person name="Nordberg H.P."/>
            <person name="Cantor M.N."/>
            <person name="Hua S.X."/>
        </authorList>
    </citation>
    <scope>NUCLEOTIDE SEQUENCE [LARGE SCALE GENOMIC DNA]</scope>
    <source>
        <strain evidence="2 3">Marx 270</strain>
    </source>
</reference>
<organism evidence="2 3">
    <name type="scientific">Pisolithus tinctorius Marx 270</name>
    <dbReference type="NCBI Taxonomy" id="870435"/>
    <lineage>
        <taxon>Eukaryota</taxon>
        <taxon>Fungi</taxon>
        <taxon>Dikarya</taxon>
        <taxon>Basidiomycota</taxon>
        <taxon>Agaricomycotina</taxon>
        <taxon>Agaricomycetes</taxon>
        <taxon>Agaricomycetidae</taxon>
        <taxon>Boletales</taxon>
        <taxon>Sclerodermatineae</taxon>
        <taxon>Pisolithaceae</taxon>
        <taxon>Pisolithus</taxon>
    </lineage>
</organism>
<feature type="compositionally biased region" description="Basic residues" evidence="1">
    <location>
        <begin position="189"/>
        <end position="198"/>
    </location>
</feature>
<proteinExistence type="predicted"/>
<evidence type="ECO:0008006" key="4">
    <source>
        <dbReference type="Google" id="ProtNLM"/>
    </source>
</evidence>
<evidence type="ECO:0000313" key="3">
    <source>
        <dbReference type="Proteomes" id="UP000054217"/>
    </source>
</evidence>
<reference evidence="3" key="2">
    <citation type="submission" date="2015-01" db="EMBL/GenBank/DDBJ databases">
        <title>Evolutionary Origins and Diversification of the Mycorrhizal Mutualists.</title>
        <authorList>
            <consortium name="DOE Joint Genome Institute"/>
            <consortium name="Mycorrhizal Genomics Consortium"/>
            <person name="Kohler A."/>
            <person name="Kuo A."/>
            <person name="Nagy L.G."/>
            <person name="Floudas D."/>
            <person name="Copeland A."/>
            <person name="Barry K.W."/>
            <person name="Cichocki N."/>
            <person name="Veneault-Fourrey C."/>
            <person name="LaButti K."/>
            <person name="Lindquist E.A."/>
            <person name="Lipzen A."/>
            <person name="Lundell T."/>
            <person name="Morin E."/>
            <person name="Murat C."/>
            <person name="Riley R."/>
            <person name="Ohm R."/>
            <person name="Sun H."/>
            <person name="Tunlid A."/>
            <person name="Henrissat B."/>
            <person name="Grigoriev I.V."/>
            <person name="Hibbett D.S."/>
            <person name="Martin F."/>
        </authorList>
    </citation>
    <scope>NUCLEOTIDE SEQUENCE [LARGE SCALE GENOMIC DNA]</scope>
    <source>
        <strain evidence="3">Marx 270</strain>
    </source>
</reference>
<keyword evidence="3" id="KW-1185">Reference proteome</keyword>
<feature type="compositionally biased region" description="Polar residues" evidence="1">
    <location>
        <begin position="23"/>
        <end position="33"/>
    </location>
</feature>
<feature type="compositionally biased region" description="Polar residues" evidence="1">
    <location>
        <begin position="136"/>
        <end position="149"/>
    </location>
</feature>
<feature type="compositionally biased region" description="Low complexity" evidence="1">
    <location>
        <begin position="230"/>
        <end position="250"/>
    </location>
</feature>
<dbReference type="OrthoDB" id="2801388at2759"/>